<reference evidence="2" key="1">
    <citation type="journal article" date="2022" name="Mol. Ecol. Resour.">
        <title>The genomes of chicory, endive, great burdock and yacon provide insights into Asteraceae palaeo-polyploidization history and plant inulin production.</title>
        <authorList>
            <person name="Fan W."/>
            <person name="Wang S."/>
            <person name="Wang H."/>
            <person name="Wang A."/>
            <person name="Jiang F."/>
            <person name="Liu H."/>
            <person name="Zhao H."/>
            <person name="Xu D."/>
            <person name="Zhang Y."/>
        </authorList>
    </citation>
    <scope>NUCLEOTIDE SEQUENCE [LARGE SCALE GENOMIC DNA]</scope>
    <source>
        <strain evidence="2">cv. Yunnan</strain>
    </source>
</reference>
<protein>
    <submittedName>
        <fullName evidence="1">Uncharacterized protein</fullName>
    </submittedName>
</protein>
<keyword evidence="2" id="KW-1185">Reference proteome</keyword>
<comment type="caution">
    <text evidence="1">The sequence shown here is derived from an EMBL/GenBank/DDBJ whole genome shotgun (WGS) entry which is preliminary data.</text>
</comment>
<sequence length="313" mass="34910">MPQHKAFTFHKQLLSPLSISHTPSNQERGPRTVLVVMEMPNEEELLSSCDPLLDVEFQKPKKIGTCDAEKEDEEEEERDGDTFDVNDESRLNQELNLIDSLNMGSSTESTTQQASDTTEPRVFSCNYCQRKFYSSQALGGHQNAHKRERNLAKRGQRMGFLSTPMISAAAAFGHTYMHQHQHHEQNYGSTLSSLPLHGYSHNRSLGIQVHSMIHKPSNSMLSASSSGFKSFYGPKGWPSRPHVDQQPAIGKLNLASFTSSLAAAPPSHGGVGRFEVLRTGINSTVKDDIGCFRWPELKTNQDESQKLDLSLKL</sequence>
<evidence type="ECO:0000313" key="1">
    <source>
        <dbReference type="EMBL" id="KAI3823539.1"/>
    </source>
</evidence>
<organism evidence="1 2">
    <name type="scientific">Smallanthus sonchifolius</name>
    <dbReference type="NCBI Taxonomy" id="185202"/>
    <lineage>
        <taxon>Eukaryota</taxon>
        <taxon>Viridiplantae</taxon>
        <taxon>Streptophyta</taxon>
        <taxon>Embryophyta</taxon>
        <taxon>Tracheophyta</taxon>
        <taxon>Spermatophyta</taxon>
        <taxon>Magnoliopsida</taxon>
        <taxon>eudicotyledons</taxon>
        <taxon>Gunneridae</taxon>
        <taxon>Pentapetalae</taxon>
        <taxon>asterids</taxon>
        <taxon>campanulids</taxon>
        <taxon>Asterales</taxon>
        <taxon>Asteraceae</taxon>
        <taxon>Asteroideae</taxon>
        <taxon>Heliantheae alliance</taxon>
        <taxon>Millerieae</taxon>
        <taxon>Smallanthus</taxon>
    </lineage>
</organism>
<gene>
    <name evidence="1" type="ORF">L1987_04978</name>
</gene>
<name>A0ACB9JU27_9ASTR</name>
<accession>A0ACB9JU27</accession>
<dbReference type="EMBL" id="CM042019">
    <property type="protein sequence ID" value="KAI3823539.1"/>
    <property type="molecule type" value="Genomic_DNA"/>
</dbReference>
<reference evidence="1 2" key="2">
    <citation type="journal article" date="2022" name="Mol. Ecol. Resour.">
        <title>The genomes of chicory, endive, great burdock and yacon provide insights into Asteraceae paleo-polyploidization history and plant inulin production.</title>
        <authorList>
            <person name="Fan W."/>
            <person name="Wang S."/>
            <person name="Wang H."/>
            <person name="Wang A."/>
            <person name="Jiang F."/>
            <person name="Liu H."/>
            <person name="Zhao H."/>
            <person name="Xu D."/>
            <person name="Zhang Y."/>
        </authorList>
    </citation>
    <scope>NUCLEOTIDE SEQUENCE [LARGE SCALE GENOMIC DNA]</scope>
    <source>
        <strain evidence="2">cv. Yunnan</strain>
        <tissue evidence="1">Leaves</tissue>
    </source>
</reference>
<dbReference type="Proteomes" id="UP001056120">
    <property type="component" value="Linkage Group LG02"/>
</dbReference>
<evidence type="ECO:0000313" key="2">
    <source>
        <dbReference type="Proteomes" id="UP001056120"/>
    </source>
</evidence>
<proteinExistence type="predicted"/>